<evidence type="ECO:0000256" key="4">
    <source>
        <dbReference type="ARBA" id="ARBA00023027"/>
    </source>
</evidence>
<dbReference type="NCBIfam" id="TIGR01470">
    <property type="entry name" value="cysG_Nterm"/>
    <property type="match status" value="1"/>
</dbReference>
<dbReference type="Gene3D" id="3.40.50.720">
    <property type="entry name" value="NAD(P)-binding Rossmann-like Domain"/>
    <property type="match status" value="1"/>
</dbReference>
<keyword evidence="3" id="KW-0560">Oxidoreductase</keyword>
<dbReference type="InterPro" id="IPR028161">
    <property type="entry name" value="Met8-like"/>
</dbReference>
<dbReference type="NCBIfam" id="NF005222">
    <property type="entry name" value="PRK06718.1"/>
    <property type="match status" value="1"/>
</dbReference>
<comment type="pathway">
    <text evidence="1">Porphyrin-containing compound metabolism; siroheme biosynthesis; sirohydrochlorin from precorrin-2: step 1/1.</text>
</comment>
<proteinExistence type="predicted"/>
<feature type="domain" description="Siroheme synthase central" evidence="7">
    <location>
        <begin position="119"/>
        <end position="144"/>
    </location>
</feature>
<dbReference type="EC" id="1.3.1.76" evidence="2"/>
<dbReference type="EMBL" id="JAUHLN010000002">
    <property type="protein sequence ID" value="MDN4074121.1"/>
    <property type="molecule type" value="Genomic_DNA"/>
</dbReference>
<evidence type="ECO:0000256" key="2">
    <source>
        <dbReference type="ARBA" id="ARBA00012400"/>
    </source>
</evidence>
<dbReference type="Proteomes" id="UP001168694">
    <property type="component" value="Unassembled WGS sequence"/>
</dbReference>
<name>A0ABT8E870_9BACL</name>
<keyword evidence="4" id="KW-0520">NAD</keyword>
<evidence type="ECO:0000256" key="5">
    <source>
        <dbReference type="ARBA" id="ARBA00023244"/>
    </source>
</evidence>
<comment type="catalytic activity">
    <reaction evidence="6">
        <text>precorrin-2 + NAD(+) = sirohydrochlorin + NADH + 2 H(+)</text>
        <dbReference type="Rhea" id="RHEA:15613"/>
        <dbReference type="ChEBI" id="CHEBI:15378"/>
        <dbReference type="ChEBI" id="CHEBI:57540"/>
        <dbReference type="ChEBI" id="CHEBI:57945"/>
        <dbReference type="ChEBI" id="CHEBI:58351"/>
        <dbReference type="ChEBI" id="CHEBI:58827"/>
        <dbReference type="EC" id="1.3.1.76"/>
    </reaction>
</comment>
<dbReference type="Pfam" id="PF13241">
    <property type="entry name" value="NAD_binding_7"/>
    <property type="match status" value="1"/>
</dbReference>
<dbReference type="SUPFAM" id="SSF51735">
    <property type="entry name" value="NAD(P)-binding Rossmann-fold domains"/>
    <property type="match status" value="1"/>
</dbReference>
<dbReference type="SUPFAM" id="SSF75615">
    <property type="entry name" value="Siroheme synthase middle domains-like"/>
    <property type="match status" value="1"/>
</dbReference>
<dbReference type="InterPro" id="IPR042518">
    <property type="entry name" value="SirC_C"/>
</dbReference>
<reference evidence="8" key="1">
    <citation type="submission" date="2023-06" db="EMBL/GenBank/DDBJ databases">
        <title>Draft Genome Sequences of Representative Paenibacillus Polymyxa, Bacillus cereus, Fictibacillus sp., and Brevibacillus agri Strains Isolated from Amazonian Dark Earth.</title>
        <authorList>
            <person name="Pellegrinetti T.A."/>
            <person name="Cunha I.C.M."/>
            <person name="Chaves M.G."/>
            <person name="Freitas A.S."/>
            <person name="Silva A.V.R."/>
            <person name="Tsai S.M."/>
            <person name="Mendes L.W."/>
        </authorList>
    </citation>
    <scope>NUCLEOTIDE SEQUENCE</scope>
    <source>
        <strain evidence="8">CENA-BCM004</strain>
    </source>
</reference>
<evidence type="ECO:0000313" key="9">
    <source>
        <dbReference type="Proteomes" id="UP001168694"/>
    </source>
</evidence>
<protein>
    <recommendedName>
        <fullName evidence="2">precorrin-2 dehydrogenase</fullName>
        <ecNumber evidence="2">1.3.1.76</ecNumber>
    </recommendedName>
</protein>
<dbReference type="PANTHER" id="PTHR35330">
    <property type="entry name" value="SIROHEME BIOSYNTHESIS PROTEIN MET8"/>
    <property type="match status" value="1"/>
</dbReference>
<dbReference type="Pfam" id="PF22440">
    <property type="entry name" value="SirC_C"/>
    <property type="match status" value="1"/>
</dbReference>
<evidence type="ECO:0000256" key="6">
    <source>
        <dbReference type="ARBA" id="ARBA00047561"/>
    </source>
</evidence>
<dbReference type="PANTHER" id="PTHR35330:SF1">
    <property type="entry name" value="SIROHEME BIOSYNTHESIS PROTEIN MET8"/>
    <property type="match status" value="1"/>
</dbReference>
<evidence type="ECO:0000313" key="8">
    <source>
        <dbReference type="EMBL" id="MDN4074121.1"/>
    </source>
</evidence>
<evidence type="ECO:0000256" key="1">
    <source>
        <dbReference type="ARBA" id="ARBA00005010"/>
    </source>
</evidence>
<organism evidence="8 9">
    <name type="scientific">Fictibacillus terranigra</name>
    <dbReference type="NCBI Taxonomy" id="3058424"/>
    <lineage>
        <taxon>Bacteria</taxon>
        <taxon>Bacillati</taxon>
        <taxon>Bacillota</taxon>
        <taxon>Bacilli</taxon>
        <taxon>Bacillales</taxon>
        <taxon>Fictibacillaceae</taxon>
        <taxon>Fictibacillus</taxon>
    </lineage>
</organism>
<accession>A0ABT8E870</accession>
<dbReference type="RefSeq" id="WP_290400193.1">
    <property type="nucleotide sequence ID" value="NZ_JAUHLN010000002.1"/>
</dbReference>
<dbReference type="Gene3D" id="1.10.8.610">
    <property type="entry name" value="SirC, precorrin-2 dehydrogenase, C-terminal helical domain-like"/>
    <property type="match status" value="1"/>
</dbReference>
<keyword evidence="9" id="KW-1185">Reference proteome</keyword>
<dbReference type="InterPro" id="IPR006367">
    <property type="entry name" value="Sirohaem_synthase_N"/>
</dbReference>
<comment type="caution">
    <text evidence="8">The sequence shown here is derived from an EMBL/GenBank/DDBJ whole genome shotgun (WGS) entry which is preliminary data.</text>
</comment>
<keyword evidence="5" id="KW-0627">Porphyrin biosynthesis</keyword>
<evidence type="ECO:0000259" key="7">
    <source>
        <dbReference type="Pfam" id="PF14824"/>
    </source>
</evidence>
<evidence type="ECO:0000256" key="3">
    <source>
        <dbReference type="ARBA" id="ARBA00023002"/>
    </source>
</evidence>
<dbReference type="InterPro" id="IPR036291">
    <property type="entry name" value="NAD(P)-bd_dom_sf"/>
</dbReference>
<dbReference type="InterPro" id="IPR028281">
    <property type="entry name" value="Sirohaem_synthase_central"/>
</dbReference>
<dbReference type="Pfam" id="PF14824">
    <property type="entry name" value="Sirohm_synth_M"/>
    <property type="match status" value="1"/>
</dbReference>
<gene>
    <name evidence="8" type="ORF">QYF49_14040</name>
</gene>
<sequence>MSHYYPIMLNIQGKKAIVVGGGTIAERKIRGLLEADADITVISPVATEQISRWAADQQIQWKQKNVEPSDTDGAFLVITAVNEPAVNQKVQDSADPEQLLCRSDDQTKGNFILPSLFRQGKLTVAVSTSGASPGLAKRITKELSSSYDESFGEYLEFLDRCRIHVKSVIREPERRKSILTQILDQEFQDMSGQEREQRFLALCSEGGREDE</sequence>